<evidence type="ECO:0000313" key="9">
    <source>
        <dbReference type="Proteomes" id="UP000663281"/>
    </source>
</evidence>
<evidence type="ECO:0000259" key="6">
    <source>
        <dbReference type="Pfam" id="PF00501"/>
    </source>
</evidence>
<organism evidence="8 9">
    <name type="scientific">Shewanella cyperi</name>
    <dbReference type="NCBI Taxonomy" id="2814292"/>
    <lineage>
        <taxon>Bacteria</taxon>
        <taxon>Pseudomonadati</taxon>
        <taxon>Pseudomonadota</taxon>
        <taxon>Gammaproteobacteria</taxon>
        <taxon>Alteromonadales</taxon>
        <taxon>Shewanellaceae</taxon>
        <taxon>Shewanella</taxon>
    </lineage>
</organism>
<dbReference type="NCBIfam" id="TIGR01923">
    <property type="entry name" value="menE"/>
    <property type="match status" value="1"/>
</dbReference>
<gene>
    <name evidence="8" type="primary">menE</name>
    <name evidence="8" type="ORF">JYB88_17495</name>
</gene>
<protein>
    <submittedName>
        <fullName evidence="8">O-succinylbenzoate--CoA ligase</fullName>
        <ecNumber evidence="8">6.2.1.26</ecNumber>
    </submittedName>
</protein>
<proteinExistence type="inferred from homology"/>
<dbReference type="SUPFAM" id="SSF56801">
    <property type="entry name" value="Acetyl-CoA synthetase-like"/>
    <property type="match status" value="1"/>
</dbReference>
<dbReference type="PANTHER" id="PTHR43201:SF5">
    <property type="entry name" value="MEDIUM-CHAIN ACYL-COA LIGASE ACSF2, MITOCHONDRIAL"/>
    <property type="match status" value="1"/>
</dbReference>
<accession>A0A974XK92</accession>
<evidence type="ECO:0000256" key="1">
    <source>
        <dbReference type="ARBA" id="ARBA00006432"/>
    </source>
</evidence>
<comment type="similarity">
    <text evidence="1">Belongs to the ATP-dependent AMP-binding enzyme family.</text>
</comment>
<name>A0A974XK92_9GAMM</name>
<feature type="domain" description="AMP-binding enzyme C-terminal" evidence="7">
    <location>
        <begin position="405"/>
        <end position="475"/>
    </location>
</feature>
<dbReference type="EC" id="6.2.1.26" evidence="8"/>
<dbReference type="GO" id="GO:0006631">
    <property type="term" value="P:fatty acid metabolic process"/>
    <property type="evidence" value="ECO:0007669"/>
    <property type="project" value="TreeGrafter"/>
</dbReference>
<feature type="domain" description="AMP-dependent synthetase/ligase" evidence="6">
    <location>
        <begin position="12"/>
        <end position="355"/>
    </location>
</feature>
<dbReference type="Pfam" id="PF00501">
    <property type="entry name" value="AMP-binding"/>
    <property type="match status" value="1"/>
</dbReference>
<dbReference type="GO" id="GO:0008756">
    <property type="term" value="F:o-succinylbenzoate-CoA ligase activity"/>
    <property type="evidence" value="ECO:0007669"/>
    <property type="project" value="UniProtKB-EC"/>
</dbReference>
<dbReference type="RefSeq" id="WP_207324957.1">
    <property type="nucleotide sequence ID" value="NZ_CP071504.1"/>
</dbReference>
<evidence type="ECO:0000256" key="5">
    <source>
        <dbReference type="ARBA" id="ARBA00022840"/>
    </source>
</evidence>
<evidence type="ECO:0000256" key="3">
    <source>
        <dbReference type="ARBA" id="ARBA00022598"/>
    </source>
</evidence>
<dbReference type="AlphaFoldDB" id="A0A974XK92"/>
<dbReference type="GO" id="GO:0031956">
    <property type="term" value="F:medium-chain fatty acid-CoA ligase activity"/>
    <property type="evidence" value="ECO:0007669"/>
    <property type="project" value="TreeGrafter"/>
</dbReference>
<dbReference type="InterPro" id="IPR045851">
    <property type="entry name" value="AMP-bd_C_sf"/>
</dbReference>
<keyword evidence="2" id="KW-0474">Menaquinone biosynthesis</keyword>
<dbReference type="InterPro" id="IPR000873">
    <property type="entry name" value="AMP-dep_synth/lig_dom"/>
</dbReference>
<evidence type="ECO:0000259" key="7">
    <source>
        <dbReference type="Pfam" id="PF13193"/>
    </source>
</evidence>
<dbReference type="PROSITE" id="PS00455">
    <property type="entry name" value="AMP_BINDING"/>
    <property type="match status" value="1"/>
</dbReference>
<keyword evidence="3 8" id="KW-0436">Ligase</keyword>
<keyword evidence="4" id="KW-0547">Nucleotide-binding</keyword>
<dbReference type="PANTHER" id="PTHR43201">
    <property type="entry name" value="ACYL-COA SYNTHETASE"/>
    <property type="match status" value="1"/>
</dbReference>
<evidence type="ECO:0000313" key="8">
    <source>
        <dbReference type="EMBL" id="QSX29946.1"/>
    </source>
</evidence>
<dbReference type="InterPro" id="IPR042099">
    <property type="entry name" value="ANL_N_sf"/>
</dbReference>
<reference evidence="8 9" key="1">
    <citation type="submission" date="2021-03" db="EMBL/GenBank/DDBJ databases">
        <title>Novel species identification of genus Shewanella.</title>
        <authorList>
            <person name="Liu G."/>
            <person name="Zhang Q."/>
        </authorList>
    </citation>
    <scope>NUCLEOTIDE SEQUENCE [LARGE SCALE GENOMIC DNA]</scope>
    <source>
        <strain evidence="8 9">FJAT-53726</strain>
    </source>
</reference>
<dbReference type="InterPro" id="IPR010192">
    <property type="entry name" value="MenE"/>
</dbReference>
<dbReference type="GO" id="GO:0005524">
    <property type="term" value="F:ATP binding"/>
    <property type="evidence" value="ECO:0007669"/>
    <property type="project" value="UniProtKB-KW"/>
</dbReference>
<dbReference type="Gene3D" id="3.30.300.30">
    <property type="match status" value="1"/>
</dbReference>
<dbReference type="InterPro" id="IPR025110">
    <property type="entry name" value="AMP-bd_C"/>
</dbReference>
<evidence type="ECO:0000256" key="4">
    <source>
        <dbReference type="ARBA" id="ARBA00022741"/>
    </source>
</evidence>
<dbReference type="EMBL" id="CP071504">
    <property type="protein sequence ID" value="QSX29946.1"/>
    <property type="molecule type" value="Genomic_DNA"/>
</dbReference>
<dbReference type="GO" id="GO:0009234">
    <property type="term" value="P:menaquinone biosynthetic process"/>
    <property type="evidence" value="ECO:0007669"/>
    <property type="project" value="UniProtKB-KW"/>
</dbReference>
<sequence length="496" mass="53614">MLAGISPLHRMAARQPDAIAVIAEAQICENQNSEAHNGEAQISETQNSEIQLSYGELSHRVRATAAALKQAKIKRLGVIGPNSLEQIILYWASVDAGSLFCPLSWRLPEAQLAQLATELRLDALSLDTEQDLKLNGLSVPRFPLPNLPLPNFASSAFEPPTPAPIDPLRPVNLILTSGSSGKPKAALHCLNNHMASAEGAASLIPLSPGDRWLLSLPLFHIGGLAIVNRCALAGATLVLPSTQGLAKDIRRFQISHLSLVMTQLRKLLAEDPDALASVKALLLGGSALAPDLLTRLSEFNVRAFGSYGMTEMSSQITTGPANEEGHSGHLLPERELRLVDGEIQLKGPCLFLGYLEDDKINLPLTADGWFASGDLGLLDEQGRLHVNGRKDNMFVCGGENLQPEEVEAALKQHPEIEDALVFGADDPVFGLLPQAILRCSEGCQNTMPSQAQLDAFLAPRLARFKRPRCYHPWPELMDSGLKPNRKALIAAVKAKY</sequence>
<dbReference type="Pfam" id="PF13193">
    <property type="entry name" value="AMP-binding_C"/>
    <property type="match status" value="1"/>
</dbReference>
<keyword evidence="9" id="KW-1185">Reference proteome</keyword>
<keyword evidence="5" id="KW-0067">ATP-binding</keyword>
<dbReference type="CDD" id="cd17630">
    <property type="entry name" value="OSB_MenE-like"/>
    <property type="match status" value="1"/>
</dbReference>
<dbReference type="Proteomes" id="UP000663281">
    <property type="component" value="Chromosome"/>
</dbReference>
<dbReference type="KEGG" id="scyp:JYB88_17495"/>
<dbReference type="Gene3D" id="3.40.50.12780">
    <property type="entry name" value="N-terminal domain of ligase-like"/>
    <property type="match status" value="1"/>
</dbReference>
<dbReference type="InterPro" id="IPR020845">
    <property type="entry name" value="AMP-binding_CS"/>
</dbReference>
<evidence type="ECO:0000256" key="2">
    <source>
        <dbReference type="ARBA" id="ARBA00022428"/>
    </source>
</evidence>